<evidence type="ECO:0000256" key="16">
    <source>
        <dbReference type="RuleBase" id="RU003447"/>
    </source>
</evidence>
<evidence type="ECO:0000313" key="19">
    <source>
        <dbReference type="EMBL" id="KAL3658000.1"/>
    </source>
</evidence>
<dbReference type="GO" id="GO:0006281">
    <property type="term" value="P:DNA repair"/>
    <property type="evidence" value="ECO:0007669"/>
    <property type="project" value="UniProtKB-KW"/>
</dbReference>
<evidence type="ECO:0000256" key="11">
    <source>
        <dbReference type="ARBA" id="ARBA00022839"/>
    </source>
</evidence>
<dbReference type="PANTHER" id="PTHR10139">
    <property type="entry name" value="DOUBLE-STRAND BREAK REPAIR PROTEIN MRE11"/>
    <property type="match status" value="1"/>
</dbReference>
<feature type="domain" description="Mre11 DNA-binding" evidence="18">
    <location>
        <begin position="303"/>
        <end position="499"/>
    </location>
</feature>
<dbReference type="GO" id="GO:0005694">
    <property type="term" value="C:chromosome"/>
    <property type="evidence" value="ECO:0007669"/>
    <property type="project" value="UniProtKB-SubCell"/>
</dbReference>
<evidence type="ECO:0000256" key="14">
    <source>
        <dbReference type="ARBA" id="ARBA00023242"/>
    </source>
</evidence>
<evidence type="ECO:0000256" key="6">
    <source>
        <dbReference type="ARBA" id="ARBA00022722"/>
    </source>
</evidence>
<feature type="compositionally biased region" description="Basic residues" evidence="17">
    <location>
        <begin position="710"/>
        <end position="730"/>
    </location>
</feature>
<dbReference type="Pfam" id="PF00149">
    <property type="entry name" value="Metallophos"/>
    <property type="match status" value="1"/>
</dbReference>
<dbReference type="AlphaFoldDB" id="A0ABD3EY57"/>
<keyword evidence="12 16" id="KW-0234">DNA repair</keyword>
<evidence type="ECO:0000256" key="8">
    <source>
        <dbReference type="ARBA" id="ARBA00022759"/>
    </source>
</evidence>
<evidence type="ECO:0000256" key="5">
    <source>
        <dbReference type="ARBA" id="ARBA00022454"/>
    </source>
</evidence>
<evidence type="ECO:0000313" key="20">
    <source>
        <dbReference type="Proteomes" id="UP001632037"/>
    </source>
</evidence>
<feature type="compositionally biased region" description="Acidic residues" evidence="17">
    <location>
        <begin position="808"/>
        <end position="817"/>
    </location>
</feature>
<comment type="cofactor">
    <cofactor evidence="1">
        <name>Mn(2+)</name>
        <dbReference type="ChEBI" id="CHEBI:29035"/>
    </cofactor>
</comment>
<dbReference type="InterPro" id="IPR029052">
    <property type="entry name" value="Metallo-depent_PP-like"/>
</dbReference>
<feature type="compositionally biased region" description="Basic and acidic residues" evidence="17">
    <location>
        <begin position="357"/>
        <end position="375"/>
    </location>
</feature>
<sequence length="892" mass="99760">MSQAQGEDGPSEGDTLRVLVSTDNHLGYAEKDPVRGNDSFRSFREILQLAQRENVDLLLLGGDLFHDNKPSRHTLYETMRLLRTHCMGDGAVNFQVVSDQSINFPNFGVVNFEDPNYNVELPVFSIHGNHDDPARGGGGDTTLSLAALDVLSAANLVNYFGKSEKVDAVEVFPVLLTKGNTRVAIYGLGNMRDERLNRMFAQGKVMFRRPAERAEDWFSIFVVHQNRDDKGRGSKNCVPESVIPDFIDLVVWGHEHECLIDVQESVKGDFFISQPGSSVATSLVEGEAKQKHVAVLEINGQSFRMSNHELYTVRPFKMGEVILNEIEELEPNDPDMADHVREYLEGRVMELLHEAELEQEERRRERAREREKRQQDSPFPLPEIGNGGEEEKELVLIRLRVEHTGFPVLVNQRFGATFVGKVANPNDILLFYRRKKDRIIASDKNASKELEKSLLGRPVRPTPLASVTIEDILSKQLCAPERKLVLLPEAQLGIALEKFTLKNNSSAIQEFVDSVLDETQRELSSKSDTKSAQDILSIVGKKKEQTDALHALQKEEDEEADKNELRTAGNSLPGDGFQSRRAIPDEDTSAKAPKGRFGTPRSSQKKAAPKKKPVRKSVFSDLEDDSDEGPKKKKAPTPRKAPARTARAKAKKTRDALLSDDDEDFMDGSAEDDGDEDFKMEDDDTEEMETPRPSVKSRKPTTRAKTSPTKAKKSPMKSRKYPTNRKRLRKSNTSEEEEDDDAFAPPVNKRTVNASTKRDSQASGVLDLCSDSEPENPAPKKRAKQTKSKISQQHKIDNLFKKQAQAKEDEDDVEENQEFTQLARQADARGQDIVGPSQSQTESQMSQPRAGGSTRRKLPLSMIAASQSQSQEPKRAGTAAPAARKGWGRSRR</sequence>
<protein>
    <recommendedName>
        <fullName evidence="18">Mre11 DNA-binding domain-containing protein</fullName>
    </recommendedName>
</protein>
<keyword evidence="10 16" id="KW-0378">Hydrolase</keyword>
<evidence type="ECO:0000256" key="7">
    <source>
        <dbReference type="ARBA" id="ARBA00022723"/>
    </source>
</evidence>
<evidence type="ECO:0000256" key="1">
    <source>
        <dbReference type="ARBA" id="ARBA00001936"/>
    </source>
</evidence>
<evidence type="ECO:0000259" key="18">
    <source>
        <dbReference type="SMART" id="SM01347"/>
    </source>
</evidence>
<accession>A0ABD3EY57</accession>
<dbReference type="InterPro" id="IPR038487">
    <property type="entry name" value="Mre11_capping_dom"/>
</dbReference>
<keyword evidence="5" id="KW-0158">Chromosome</keyword>
<evidence type="ECO:0000256" key="2">
    <source>
        <dbReference type="ARBA" id="ARBA00004123"/>
    </source>
</evidence>
<evidence type="ECO:0000256" key="17">
    <source>
        <dbReference type="SAM" id="MobiDB-lite"/>
    </source>
</evidence>
<evidence type="ECO:0000256" key="10">
    <source>
        <dbReference type="ARBA" id="ARBA00022801"/>
    </source>
</evidence>
<evidence type="ECO:0000256" key="3">
    <source>
        <dbReference type="ARBA" id="ARBA00004286"/>
    </source>
</evidence>
<feature type="compositionally biased region" description="Basic residues" evidence="17">
    <location>
        <begin position="603"/>
        <end position="615"/>
    </location>
</feature>
<dbReference type="GO" id="GO:0046872">
    <property type="term" value="F:metal ion binding"/>
    <property type="evidence" value="ECO:0007669"/>
    <property type="project" value="UniProtKB-KW"/>
</dbReference>
<dbReference type="CDD" id="cd00840">
    <property type="entry name" value="MPP_Mre11_N"/>
    <property type="match status" value="1"/>
</dbReference>
<evidence type="ECO:0000256" key="9">
    <source>
        <dbReference type="ARBA" id="ARBA00022763"/>
    </source>
</evidence>
<evidence type="ECO:0000256" key="4">
    <source>
        <dbReference type="ARBA" id="ARBA00009028"/>
    </source>
</evidence>
<dbReference type="InterPro" id="IPR007281">
    <property type="entry name" value="Mre11_DNA-bd"/>
</dbReference>
<comment type="caution">
    <text evidence="19">The sequence shown here is derived from an EMBL/GenBank/DDBJ whole genome shotgun (WGS) entry which is preliminary data.</text>
</comment>
<gene>
    <name evidence="19" type="ORF">V7S43_017043</name>
</gene>
<dbReference type="Pfam" id="PF04152">
    <property type="entry name" value="Mre11_DNA_bind"/>
    <property type="match status" value="1"/>
</dbReference>
<keyword evidence="8 16" id="KW-0255">Endonuclease</keyword>
<keyword evidence="6 16" id="KW-0540">Nuclease</keyword>
<dbReference type="InterPro" id="IPR041796">
    <property type="entry name" value="Mre11_N"/>
</dbReference>
<keyword evidence="9 16" id="KW-0227">DNA damage</keyword>
<dbReference type="Gene3D" id="3.30.110.110">
    <property type="entry name" value="Mre11, capping domain"/>
    <property type="match status" value="1"/>
</dbReference>
<feature type="compositionally biased region" description="Acidic residues" evidence="17">
    <location>
        <begin position="658"/>
        <end position="688"/>
    </location>
</feature>
<name>A0ABD3EY57_9STRA</name>
<feature type="compositionally biased region" description="Polar residues" evidence="17">
    <location>
        <begin position="836"/>
        <end position="847"/>
    </location>
</feature>
<evidence type="ECO:0000256" key="13">
    <source>
        <dbReference type="ARBA" id="ARBA00023211"/>
    </source>
</evidence>
<comment type="similarity">
    <text evidence="4 16">Belongs to the MRE11/RAD32 family.</text>
</comment>
<dbReference type="GO" id="GO:0004519">
    <property type="term" value="F:endonuclease activity"/>
    <property type="evidence" value="ECO:0007669"/>
    <property type="project" value="UniProtKB-KW"/>
</dbReference>
<organism evidence="19 20">
    <name type="scientific">Phytophthora oleae</name>
    <dbReference type="NCBI Taxonomy" id="2107226"/>
    <lineage>
        <taxon>Eukaryota</taxon>
        <taxon>Sar</taxon>
        <taxon>Stramenopiles</taxon>
        <taxon>Oomycota</taxon>
        <taxon>Peronosporomycetes</taxon>
        <taxon>Peronosporales</taxon>
        <taxon>Peronosporaceae</taxon>
        <taxon>Phytophthora</taxon>
    </lineage>
</organism>
<dbReference type="Proteomes" id="UP001632037">
    <property type="component" value="Unassembled WGS sequence"/>
</dbReference>
<evidence type="ECO:0000256" key="15">
    <source>
        <dbReference type="ARBA" id="ARBA00023254"/>
    </source>
</evidence>
<dbReference type="Gene3D" id="3.60.21.10">
    <property type="match status" value="1"/>
</dbReference>
<keyword evidence="14 16" id="KW-0539">Nucleus</keyword>
<dbReference type="SMART" id="SM01347">
    <property type="entry name" value="Mre11_DNA_bind"/>
    <property type="match status" value="1"/>
</dbReference>
<evidence type="ECO:0000256" key="12">
    <source>
        <dbReference type="ARBA" id="ARBA00023204"/>
    </source>
</evidence>
<keyword evidence="7" id="KW-0479">Metal-binding</keyword>
<dbReference type="SUPFAM" id="SSF56300">
    <property type="entry name" value="Metallo-dependent phosphatases"/>
    <property type="match status" value="1"/>
</dbReference>
<dbReference type="GO" id="GO:0051321">
    <property type="term" value="P:meiotic cell cycle"/>
    <property type="evidence" value="ECO:0007669"/>
    <property type="project" value="UniProtKB-KW"/>
</dbReference>
<dbReference type="PANTHER" id="PTHR10139:SF1">
    <property type="entry name" value="DOUBLE-STRAND BREAK REPAIR PROTEIN MRE11"/>
    <property type="match status" value="1"/>
</dbReference>
<dbReference type="NCBIfam" id="TIGR00583">
    <property type="entry name" value="mre11"/>
    <property type="match status" value="1"/>
</dbReference>
<dbReference type="EMBL" id="JBIMZQ010000058">
    <property type="protein sequence ID" value="KAL3658000.1"/>
    <property type="molecule type" value="Genomic_DNA"/>
</dbReference>
<proteinExistence type="inferred from homology"/>
<reference evidence="19 20" key="1">
    <citation type="submission" date="2024-09" db="EMBL/GenBank/DDBJ databases">
        <title>Genome sequencing and assembly of Phytophthora oleae, isolate VK10A, causative agent of rot of olive drupes.</title>
        <authorList>
            <person name="Conti Taguali S."/>
            <person name="Riolo M."/>
            <person name="La Spada F."/>
            <person name="Cacciola S.O."/>
            <person name="Dionisio G."/>
        </authorList>
    </citation>
    <scope>NUCLEOTIDE SEQUENCE [LARGE SCALE GENOMIC DNA]</scope>
    <source>
        <strain evidence="19 20">VK10A</strain>
    </source>
</reference>
<dbReference type="InterPro" id="IPR003701">
    <property type="entry name" value="Mre11"/>
</dbReference>
<keyword evidence="20" id="KW-1185">Reference proteome</keyword>
<dbReference type="FunFam" id="3.60.21.10:FF:000019">
    <property type="entry name" value="Double-strand break repair protein"/>
    <property type="match status" value="1"/>
</dbReference>
<dbReference type="GO" id="GO:0005634">
    <property type="term" value="C:nucleus"/>
    <property type="evidence" value="ECO:0007669"/>
    <property type="project" value="UniProtKB-SubCell"/>
</dbReference>
<comment type="subcellular location">
    <subcellularLocation>
        <location evidence="3">Chromosome</location>
    </subcellularLocation>
    <subcellularLocation>
        <location evidence="2">Nucleus</location>
    </subcellularLocation>
</comment>
<keyword evidence="15 16" id="KW-0469">Meiosis</keyword>
<keyword evidence="13 16" id="KW-0464">Manganese</keyword>
<feature type="region of interest" description="Disordered" evidence="17">
    <location>
        <begin position="357"/>
        <end position="387"/>
    </location>
</feature>
<dbReference type="InterPro" id="IPR004843">
    <property type="entry name" value="Calcineurin-like_PHP"/>
</dbReference>
<dbReference type="GO" id="GO:0004527">
    <property type="term" value="F:exonuclease activity"/>
    <property type="evidence" value="ECO:0007669"/>
    <property type="project" value="UniProtKB-KW"/>
</dbReference>
<keyword evidence="11 16" id="KW-0269">Exonuclease</keyword>
<feature type="region of interest" description="Disordered" evidence="17">
    <location>
        <begin position="553"/>
        <end position="892"/>
    </location>
</feature>